<protein>
    <recommendedName>
        <fullName evidence="3">DUF1127 domain-containing protein</fullName>
    </recommendedName>
</protein>
<accession>A0AAN1VGN3</accession>
<reference evidence="2" key="1">
    <citation type="submission" date="2017-10" db="EMBL/GenBank/DDBJ databases">
        <title>Whole genome sequencing of various Bordetella species.</title>
        <authorList>
            <person name="Weigand M.R."/>
            <person name="Loparev V."/>
            <person name="Peng Y."/>
            <person name="Bowden K.E."/>
            <person name="Tondella M.L."/>
            <person name="Williams M.M."/>
        </authorList>
    </citation>
    <scope>NUCLEOTIDE SEQUENCE [LARGE SCALE GENOMIC DNA]</scope>
    <source>
        <strain evidence="2">H720</strain>
    </source>
</reference>
<dbReference type="GeneID" id="92994882"/>
<evidence type="ECO:0000313" key="2">
    <source>
        <dbReference type="Proteomes" id="UP000282741"/>
    </source>
</evidence>
<dbReference type="Proteomes" id="UP000282741">
    <property type="component" value="Chromosome"/>
</dbReference>
<proteinExistence type="predicted"/>
<dbReference type="EMBL" id="CP024172">
    <property type="protein sequence ID" value="AZW17727.1"/>
    <property type="molecule type" value="Genomic_DNA"/>
</dbReference>
<evidence type="ECO:0008006" key="3">
    <source>
        <dbReference type="Google" id="ProtNLM"/>
    </source>
</evidence>
<gene>
    <name evidence="1" type="ORF">CS347_13595</name>
</gene>
<dbReference type="RefSeq" id="WP_032963006.1">
    <property type="nucleotide sequence ID" value="NZ_CP012077.1"/>
</dbReference>
<name>A0AAN1VGN3_9BORD</name>
<organism evidence="1 2">
    <name type="scientific">Bordetella hinzii</name>
    <dbReference type="NCBI Taxonomy" id="103855"/>
    <lineage>
        <taxon>Bacteria</taxon>
        <taxon>Pseudomonadati</taxon>
        <taxon>Pseudomonadota</taxon>
        <taxon>Betaproteobacteria</taxon>
        <taxon>Burkholderiales</taxon>
        <taxon>Alcaligenaceae</taxon>
        <taxon>Bordetella</taxon>
    </lineage>
</organism>
<sequence>MDENTLPAPARPGLWRLCLDWLRGQGACVEELDSHMLKDVGLPPSLQNDIQRARFLKGTHHSQIW</sequence>
<dbReference type="AlphaFoldDB" id="A0AAN1VGN3"/>
<evidence type="ECO:0000313" key="1">
    <source>
        <dbReference type="EMBL" id="AZW17727.1"/>
    </source>
</evidence>